<evidence type="ECO:0000313" key="2">
    <source>
        <dbReference type="EMBL" id="TFK97790.1"/>
    </source>
</evidence>
<feature type="region of interest" description="Disordered" evidence="1">
    <location>
        <begin position="54"/>
        <end position="73"/>
    </location>
</feature>
<protein>
    <submittedName>
        <fullName evidence="2">Uncharacterized protein</fullName>
    </submittedName>
</protein>
<evidence type="ECO:0000256" key="1">
    <source>
        <dbReference type="SAM" id="MobiDB-lite"/>
    </source>
</evidence>
<organism evidence="2 3">
    <name type="scientific">Pterulicium gracile</name>
    <dbReference type="NCBI Taxonomy" id="1884261"/>
    <lineage>
        <taxon>Eukaryota</taxon>
        <taxon>Fungi</taxon>
        <taxon>Dikarya</taxon>
        <taxon>Basidiomycota</taxon>
        <taxon>Agaricomycotina</taxon>
        <taxon>Agaricomycetes</taxon>
        <taxon>Agaricomycetidae</taxon>
        <taxon>Agaricales</taxon>
        <taxon>Pleurotineae</taxon>
        <taxon>Pterulaceae</taxon>
        <taxon>Pterulicium</taxon>
    </lineage>
</organism>
<accession>A0A5C3QBK0</accession>
<proteinExistence type="predicted"/>
<keyword evidence="3" id="KW-1185">Reference proteome</keyword>
<dbReference type="EMBL" id="ML178844">
    <property type="protein sequence ID" value="TFK97790.1"/>
    <property type="molecule type" value="Genomic_DNA"/>
</dbReference>
<reference evidence="2 3" key="1">
    <citation type="journal article" date="2019" name="Nat. Ecol. Evol.">
        <title>Megaphylogeny resolves global patterns of mushroom evolution.</title>
        <authorList>
            <person name="Varga T."/>
            <person name="Krizsan K."/>
            <person name="Foldi C."/>
            <person name="Dima B."/>
            <person name="Sanchez-Garcia M."/>
            <person name="Sanchez-Ramirez S."/>
            <person name="Szollosi G.J."/>
            <person name="Szarkandi J.G."/>
            <person name="Papp V."/>
            <person name="Albert L."/>
            <person name="Andreopoulos W."/>
            <person name="Angelini C."/>
            <person name="Antonin V."/>
            <person name="Barry K.W."/>
            <person name="Bougher N.L."/>
            <person name="Buchanan P."/>
            <person name="Buyck B."/>
            <person name="Bense V."/>
            <person name="Catcheside P."/>
            <person name="Chovatia M."/>
            <person name="Cooper J."/>
            <person name="Damon W."/>
            <person name="Desjardin D."/>
            <person name="Finy P."/>
            <person name="Geml J."/>
            <person name="Haridas S."/>
            <person name="Hughes K."/>
            <person name="Justo A."/>
            <person name="Karasinski D."/>
            <person name="Kautmanova I."/>
            <person name="Kiss B."/>
            <person name="Kocsube S."/>
            <person name="Kotiranta H."/>
            <person name="LaButti K.M."/>
            <person name="Lechner B.E."/>
            <person name="Liimatainen K."/>
            <person name="Lipzen A."/>
            <person name="Lukacs Z."/>
            <person name="Mihaltcheva S."/>
            <person name="Morgado L.N."/>
            <person name="Niskanen T."/>
            <person name="Noordeloos M.E."/>
            <person name="Ohm R.A."/>
            <person name="Ortiz-Santana B."/>
            <person name="Ovrebo C."/>
            <person name="Racz N."/>
            <person name="Riley R."/>
            <person name="Savchenko A."/>
            <person name="Shiryaev A."/>
            <person name="Soop K."/>
            <person name="Spirin V."/>
            <person name="Szebenyi C."/>
            <person name="Tomsovsky M."/>
            <person name="Tulloss R.E."/>
            <person name="Uehling J."/>
            <person name="Grigoriev I.V."/>
            <person name="Vagvolgyi C."/>
            <person name="Papp T."/>
            <person name="Martin F.M."/>
            <person name="Miettinen O."/>
            <person name="Hibbett D.S."/>
            <person name="Nagy L.G."/>
        </authorList>
    </citation>
    <scope>NUCLEOTIDE SEQUENCE [LARGE SCALE GENOMIC DNA]</scope>
    <source>
        <strain evidence="2 3">CBS 309.79</strain>
    </source>
</reference>
<gene>
    <name evidence="2" type="ORF">BDV98DRAFT_596307</name>
</gene>
<dbReference type="Proteomes" id="UP000305067">
    <property type="component" value="Unassembled WGS sequence"/>
</dbReference>
<name>A0A5C3QBK0_9AGAR</name>
<sequence length="110" mass="11557">MHNLDTDGKDISNVRALVTPVTDYGSYPGAGYLLSNLQSTGTMSDYSRMAPVSGHYLGTSPPPTHSQPRAQSLSNVNVNQKTCSHAPNSTSAILVSHVGSSSPFVNQAPL</sequence>
<evidence type="ECO:0000313" key="3">
    <source>
        <dbReference type="Proteomes" id="UP000305067"/>
    </source>
</evidence>
<dbReference type="AlphaFoldDB" id="A0A5C3QBK0"/>